<reference evidence="3 4" key="1">
    <citation type="submission" date="2024-06" db="EMBL/GenBank/DDBJ databases">
        <authorList>
            <person name="Kraege A."/>
            <person name="Thomma B."/>
        </authorList>
    </citation>
    <scope>NUCLEOTIDE SEQUENCE [LARGE SCALE GENOMIC DNA]</scope>
</reference>
<dbReference type="InterPro" id="IPR046347">
    <property type="entry name" value="bZIP_sf"/>
</dbReference>
<dbReference type="Pfam" id="PF00170">
    <property type="entry name" value="bZIP_1"/>
    <property type="match status" value="1"/>
</dbReference>
<evidence type="ECO:0000259" key="2">
    <source>
        <dbReference type="PROSITE" id="PS50217"/>
    </source>
</evidence>
<feature type="region of interest" description="Disordered" evidence="1">
    <location>
        <begin position="108"/>
        <end position="133"/>
    </location>
</feature>
<dbReference type="InterPro" id="IPR004827">
    <property type="entry name" value="bZIP"/>
</dbReference>
<organism evidence="3 4">
    <name type="scientific">Coccomyxa viridis</name>
    <dbReference type="NCBI Taxonomy" id="1274662"/>
    <lineage>
        <taxon>Eukaryota</taxon>
        <taxon>Viridiplantae</taxon>
        <taxon>Chlorophyta</taxon>
        <taxon>core chlorophytes</taxon>
        <taxon>Trebouxiophyceae</taxon>
        <taxon>Trebouxiophyceae incertae sedis</taxon>
        <taxon>Coccomyxaceae</taxon>
        <taxon>Coccomyxa</taxon>
    </lineage>
</organism>
<dbReference type="SUPFAM" id="SSF57959">
    <property type="entry name" value="Leucine zipper domain"/>
    <property type="match status" value="1"/>
</dbReference>
<keyword evidence="4" id="KW-1185">Reference proteome</keyword>
<name>A0ABP1G975_9CHLO</name>
<accession>A0ABP1G975</accession>
<dbReference type="SMART" id="SM00338">
    <property type="entry name" value="BRLZ"/>
    <property type="match status" value="1"/>
</dbReference>
<sequence length="253" mass="27271">MAAVHFASATAVQDAMLQASCADIARQVQAAIAGVQCTSPHVIPSQPLNTKGHCSSDASIAVGYSHSGEGGSYEAEDLLDQTSVGSKRAADTLGTDGGAFLEDMDEAKRPRSLSGHVLSHEEKLERRREGNRRAAQRLRQRRMETVSNLQAEIDRLEQERMVYLSHIYQLAASARSVVAENKMLRMRLEASKKGAATLTVDNIPAAKTAAQMLAQPESAKGNAATSRMDFDAVCRSLFKPEAQNTASWPLTGM</sequence>
<proteinExistence type="predicted"/>
<evidence type="ECO:0000313" key="4">
    <source>
        <dbReference type="Proteomes" id="UP001497392"/>
    </source>
</evidence>
<gene>
    <name evidence="3" type="primary">g10261</name>
    <name evidence="3" type="ORF">VP750_LOCUS9227</name>
</gene>
<evidence type="ECO:0000256" key="1">
    <source>
        <dbReference type="SAM" id="MobiDB-lite"/>
    </source>
</evidence>
<dbReference type="EMBL" id="CAXHTA020000017">
    <property type="protein sequence ID" value="CAL5227321.1"/>
    <property type="molecule type" value="Genomic_DNA"/>
</dbReference>
<dbReference type="Proteomes" id="UP001497392">
    <property type="component" value="Unassembled WGS sequence"/>
</dbReference>
<dbReference type="Gene3D" id="1.20.5.170">
    <property type="match status" value="1"/>
</dbReference>
<comment type="caution">
    <text evidence="3">The sequence shown here is derived from an EMBL/GenBank/DDBJ whole genome shotgun (WGS) entry which is preliminary data.</text>
</comment>
<feature type="domain" description="BZIP" evidence="2">
    <location>
        <begin position="121"/>
        <end position="184"/>
    </location>
</feature>
<evidence type="ECO:0000313" key="3">
    <source>
        <dbReference type="EMBL" id="CAL5227321.1"/>
    </source>
</evidence>
<protein>
    <submittedName>
        <fullName evidence="3">G10261 protein</fullName>
    </submittedName>
</protein>
<feature type="compositionally biased region" description="Basic and acidic residues" evidence="1">
    <location>
        <begin position="118"/>
        <end position="132"/>
    </location>
</feature>
<dbReference type="PROSITE" id="PS50217">
    <property type="entry name" value="BZIP"/>
    <property type="match status" value="1"/>
</dbReference>